<name>A0ABZ1CWQ2_9TREE</name>
<protein>
    <recommendedName>
        <fullName evidence="1">HD/PDEase domain-containing protein</fullName>
    </recommendedName>
</protein>
<gene>
    <name evidence="2" type="ORF">IL334_002934</name>
</gene>
<dbReference type="SUPFAM" id="SSF109604">
    <property type="entry name" value="HD-domain/PDEase-like"/>
    <property type="match status" value="1"/>
</dbReference>
<dbReference type="RefSeq" id="XP_062790723.1">
    <property type="nucleotide sequence ID" value="XM_062934672.1"/>
</dbReference>
<accession>A0ABZ1CWQ2</accession>
<dbReference type="InterPro" id="IPR003607">
    <property type="entry name" value="HD/PDEase_dom"/>
</dbReference>
<dbReference type="GeneID" id="87955065"/>
<evidence type="ECO:0000259" key="1">
    <source>
        <dbReference type="SMART" id="SM00471"/>
    </source>
</evidence>
<evidence type="ECO:0000313" key="3">
    <source>
        <dbReference type="Proteomes" id="UP001329825"/>
    </source>
</evidence>
<dbReference type="CDD" id="cd00077">
    <property type="entry name" value="HDc"/>
    <property type="match status" value="1"/>
</dbReference>
<dbReference type="Gene3D" id="1.10.3210.50">
    <property type="match status" value="1"/>
</dbReference>
<organism evidence="2 3">
    <name type="scientific">Kwoniella shivajii</name>
    <dbReference type="NCBI Taxonomy" id="564305"/>
    <lineage>
        <taxon>Eukaryota</taxon>
        <taxon>Fungi</taxon>
        <taxon>Dikarya</taxon>
        <taxon>Basidiomycota</taxon>
        <taxon>Agaricomycotina</taxon>
        <taxon>Tremellomycetes</taxon>
        <taxon>Tremellales</taxon>
        <taxon>Cryptococcaceae</taxon>
        <taxon>Kwoniella</taxon>
    </lineage>
</organism>
<evidence type="ECO:0000313" key="2">
    <source>
        <dbReference type="EMBL" id="WRT65983.1"/>
    </source>
</evidence>
<feature type="domain" description="HD/PDEase" evidence="1">
    <location>
        <begin position="24"/>
        <end position="151"/>
    </location>
</feature>
<proteinExistence type="predicted"/>
<sequence>MGKDIDDLLKQAETFVRAHMAGYDPSHDWHHVERVRRLALKIAQSLDPQPDLLVVELAALFHDLDDKYRTSTSPTLSDLLSPLLSHPAISSCQSELILKIIPSVSYTSELKSLIEQNDERRNWQRDCKELHSVQDSDRLDAIGSIGIMRCAAFSCKVNRKLMEDVETGSGDGDGSGSGSAEGHFEEKLLRIRDRMKTPFGKEEAEKRHQTMVEFLSSLDRERDLLI</sequence>
<dbReference type="Proteomes" id="UP001329825">
    <property type="component" value="Chromosome 3"/>
</dbReference>
<reference evidence="2 3" key="1">
    <citation type="submission" date="2024-01" db="EMBL/GenBank/DDBJ databases">
        <title>Comparative genomics of Cryptococcus and Kwoniella reveals pathogenesis evolution and contrasting modes of karyotype evolution via chromosome fusion or intercentromeric recombination.</title>
        <authorList>
            <person name="Coelho M.A."/>
            <person name="David-Palma M."/>
            <person name="Shea T."/>
            <person name="Bowers K."/>
            <person name="McGinley-Smith S."/>
            <person name="Mohammad A.W."/>
            <person name="Gnirke A."/>
            <person name="Yurkov A.M."/>
            <person name="Nowrousian M."/>
            <person name="Sun S."/>
            <person name="Cuomo C.A."/>
            <person name="Heitman J."/>
        </authorList>
    </citation>
    <scope>NUCLEOTIDE SEQUENCE [LARGE SCALE GENOMIC DNA]</scope>
    <source>
        <strain evidence="2">CBS 11374</strain>
    </source>
</reference>
<dbReference type="PANTHER" id="PTHR33594:SF1">
    <property type="entry name" value="HD_PDEASE DOMAIN-CONTAINING PROTEIN"/>
    <property type="match status" value="1"/>
</dbReference>
<keyword evidence="3" id="KW-1185">Reference proteome</keyword>
<dbReference type="EMBL" id="CP141883">
    <property type="protein sequence ID" value="WRT65983.1"/>
    <property type="molecule type" value="Genomic_DNA"/>
</dbReference>
<dbReference type="SMART" id="SM00471">
    <property type="entry name" value="HDc"/>
    <property type="match status" value="1"/>
</dbReference>
<dbReference type="Pfam" id="PF01966">
    <property type="entry name" value="HD"/>
    <property type="match status" value="1"/>
</dbReference>
<dbReference type="PANTHER" id="PTHR33594">
    <property type="entry name" value="SUPERFAMILY HYDROLASE, PUTATIVE (AFU_ORTHOLOGUE AFUA_1G03035)-RELATED"/>
    <property type="match status" value="1"/>
</dbReference>
<dbReference type="InterPro" id="IPR006674">
    <property type="entry name" value="HD_domain"/>
</dbReference>